<organism evidence="2 3">
    <name type="scientific">Pleurodeles waltl</name>
    <name type="common">Iberian ribbed newt</name>
    <dbReference type="NCBI Taxonomy" id="8319"/>
    <lineage>
        <taxon>Eukaryota</taxon>
        <taxon>Metazoa</taxon>
        <taxon>Chordata</taxon>
        <taxon>Craniata</taxon>
        <taxon>Vertebrata</taxon>
        <taxon>Euteleostomi</taxon>
        <taxon>Amphibia</taxon>
        <taxon>Batrachia</taxon>
        <taxon>Caudata</taxon>
        <taxon>Salamandroidea</taxon>
        <taxon>Salamandridae</taxon>
        <taxon>Pleurodelinae</taxon>
        <taxon>Pleurodeles</taxon>
    </lineage>
</organism>
<feature type="compositionally biased region" description="Acidic residues" evidence="1">
    <location>
        <begin position="28"/>
        <end position="41"/>
    </location>
</feature>
<reference evidence="2" key="1">
    <citation type="journal article" date="2022" name="bioRxiv">
        <title>Sequencing and chromosome-scale assembly of the giantPleurodeles waltlgenome.</title>
        <authorList>
            <person name="Brown T."/>
            <person name="Elewa A."/>
            <person name="Iarovenko S."/>
            <person name="Subramanian E."/>
            <person name="Araus A.J."/>
            <person name="Petzold A."/>
            <person name="Susuki M."/>
            <person name="Suzuki K.-i.T."/>
            <person name="Hayashi T."/>
            <person name="Toyoda A."/>
            <person name="Oliveira C."/>
            <person name="Osipova E."/>
            <person name="Leigh N.D."/>
            <person name="Simon A."/>
            <person name="Yun M.H."/>
        </authorList>
    </citation>
    <scope>NUCLEOTIDE SEQUENCE</scope>
    <source>
        <strain evidence="2">20211129_DDA</strain>
        <tissue evidence="2">Liver</tissue>
    </source>
</reference>
<feature type="compositionally biased region" description="Gly residues" evidence="1">
    <location>
        <begin position="1"/>
        <end position="11"/>
    </location>
</feature>
<gene>
    <name evidence="2" type="ORF">NDU88_009694</name>
</gene>
<accession>A0AAV7PVZ9</accession>
<sequence>MARTGVTGGAEPGERGSSLSAGLRNAEGDTEEDGETDDEDTGNPGITRNAATSQEGRGSHSCIRSSRLRKGSAYEGCTRCGSNQFGSSVSRACEDCAQEVLCTAAVKSKAAPRRKDSDEEFVEDEQVALLFDEGHDGVNIDEWKMGMETDKDL</sequence>
<proteinExistence type="predicted"/>
<evidence type="ECO:0000313" key="3">
    <source>
        <dbReference type="Proteomes" id="UP001066276"/>
    </source>
</evidence>
<comment type="caution">
    <text evidence="2">The sequence shown here is derived from an EMBL/GenBank/DDBJ whole genome shotgun (WGS) entry which is preliminary data.</text>
</comment>
<dbReference type="EMBL" id="JANPWB010000011">
    <property type="protein sequence ID" value="KAJ1131357.1"/>
    <property type="molecule type" value="Genomic_DNA"/>
</dbReference>
<name>A0AAV7PVZ9_PLEWA</name>
<keyword evidence="3" id="KW-1185">Reference proteome</keyword>
<dbReference type="AlphaFoldDB" id="A0AAV7PVZ9"/>
<protein>
    <submittedName>
        <fullName evidence="2">Uncharacterized protein</fullName>
    </submittedName>
</protein>
<feature type="compositionally biased region" description="Polar residues" evidence="1">
    <location>
        <begin position="44"/>
        <end position="56"/>
    </location>
</feature>
<dbReference type="Proteomes" id="UP001066276">
    <property type="component" value="Chromosome 7"/>
</dbReference>
<feature type="region of interest" description="Disordered" evidence="1">
    <location>
        <begin position="1"/>
        <end position="65"/>
    </location>
</feature>
<evidence type="ECO:0000313" key="2">
    <source>
        <dbReference type="EMBL" id="KAJ1131357.1"/>
    </source>
</evidence>
<evidence type="ECO:0000256" key="1">
    <source>
        <dbReference type="SAM" id="MobiDB-lite"/>
    </source>
</evidence>